<name>A0A7Y3ZBB7_9VIBR</name>
<gene>
    <name evidence="4" type="ORF">F0262_16195</name>
</gene>
<evidence type="ECO:0000313" key="4">
    <source>
        <dbReference type="EMBL" id="NOH49590.1"/>
    </source>
</evidence>
<evidence type="ECO:0000259" key="3">
    <source>
        <dbReference type="Pfam" id="PF02275"/>
    </source>
</evidence>
<dbReference type="RefSeq" id="WP_171358545.1">
    <property type="nucleotide sequence ID" value="NZ_JBEWWM010000007.1"/>
</dbReference>
<dbReference type="AlphaFoldDB" id="A0A7Y3ZBB7"/>
<comment type="similarity">
    <text evidence="1">Belongs to the peptidase C59 family.</text>
</comment>
<evidence type="ECO:0000313" key="5">
    <source>
        <dbReference type="Proteomes" id="UP000572072"/>
    </source>
</evidence>
<evidence type="ECO:0000256" key="1">
    <source>
        <dbReference type="ARBA" id="ARBA00006625"/>
    </source>
</evidence>
<dbReference type="GO" id="GO:0016787">
    <property type="term" value="F:hydrolase activity"/>
    <property type="evidence" value="ECO:0007669"/>
    <property type="project" value="UniProtKB-KW"/>
</dbReference>
<proteinExistence type="inferred from homology"/>
<dbReference type="PANTHER" id="PTHR35527">
    <property type="entry name" value="CHOLOYLGLYCINE HYDROLASE"/>
    <property type="match status" value="1"/>
</dbReference>
<keyword evidence="2 4" id="KW-0378">Hydrolase</keyword>
<dbReference type="InterPro" id="IPR029132">
    <property type="entry name" value="CBAH/NAAA_C"/>
</dbReference>
<dbReference type="EMBL" id="VTYN01000017">
    <property type="protein sequence ID" value="NOH49590.1"/>
    <property type="molecule type" value="Genomic_DNA"/>
</dbReference>
<dbReference type="Pfam" id="PF02275">
    <property type="entry name" value="CBAH"/>
    <property type="match status" value="1"/>
</dbReference>
<feature type="domain" description="Choloylglycine hydrolase/NAAA C-terminal" evidence="3">
    <location>
        <begin position="124"/>
        <end position="314"/>
    </location>
</feature>
<evidence type="ECO:0000256" key="2">
    <source>
        <dbReference type="ARBA" id="ARBA00022801"/>
    </source>
</evidence>
<protein>
    <submittedName>
        <fullName evidence="4">Linear amide C-N hydrolase</fullName>
    </submittedName>
</protein>
<dbReference type="Gene3D" id="3.60.60.10">
    <property type="entry name" value="Penicillin V Acylase, Chain A"/>
    <property type="match status" value="1"/>
</dbReference>
<organism evidence="4 5">
    <name type="scientific">Vibrio rotiferianus</name>
    <dbReference type="NCBI Taxonomy" id="190895"/>
    <lineage>
        <taxon>Bacteria</taxon>
        <taxon>Pseudomonadati</taxon>
        <taxon>Pseudomonadota</taxon>
        <taxon>Gammaproteobacteria</taxon>
        <taxon>Vibrionales</taxon>
        <taxon>Vibrionaceae</taxon>
        <taxon>Vibrio</taxon>
    </lineage>
</organism>
<accession>A0A7Y3ZBB7</accession>
<dbReference type="SUPFAM" id="SSF56235">
    <property type="entry name" value="N-terminal nucleophile aminohydrolases (Ntn hydrolases)"/>
    <property type="match status" value="1"/>
</dbReference>
<comment type="caution">
    <text evidence="4">The sequence shown here is derived from an EMBL/GenBank/DDBJ whole genome shotgun (WGS) entry which is preliminary data.</text>
</comment>
<sequence>MCTRIFNSLNPSLPMTGRNFDWHNPLTTYLYRLPAGGSTRFGLEASTAHKRIHTWNASNASICSYLGDDEVGFAAIDGINDKGLVVNGLEDLFAYFKDVTDIVTGDESIPNNIVDMLKADLNTYVYQADIPKGATLISSLRWVQFTLDSFGSVTEAANYYKVNPDNLFVISEFVPDGKKDTNTKLHLTLSDPSGNSAIIELRGNGFSVTESPHSNVATVTPRYEVQQLLLLSWQKKWQDSDNSIGINLHSVPGGTASHQRFARASYFYQFSKPSDSTQGVLSQTRSLMATCATPLHCHFERKSAKFASATTLWCSISDQANNRYHLFNSLTLSHQWLEFDCAALETQRVKLVEGQNDNTIVFSANINGNLSSELNTCPAPFEFR</sequence>
<reference evidence="4 5" key="1">
    <citation type="submission" date="2019-08" db="EMBL/GenBank/DDBJ databases">
        <title>Draft genome sequencing and comparative genomics of hatchery-associated Vibrios.</title>
        <authorList>
            <person name="Kehlet-Delgado H."/>
            <person name="Mueller R.S."/>
        </authorList>
    </citation>
    <scope>NUCLEOTIDE SEQUENCE [LARGE SCALE GENOMIC DNA]</scope>
    <source>
        <strain evidence="4 5">00-78-3</strain>
    </source>
</reference>
<dbReference type="Proteomes" id="UP000572072">
    <property type="component" value="Unassembled WGS sequence"/>
</dbReference>
<dbReference type="InterPro" id="IPR029055">
    <property type="entry name" value="Ntn_hydrolases_N"/>
</dbReference>
<dbReference type="InterPro" id="IPR052193">
    <property type="entry name" value="Peptidase_C59"/>
</dbReference>
<dbReference type="PANTHER" id="PTHR35527:SF2">
    <property type="entry name" value="HYDROLASE"/>
    <property type="match status" value="1"/>
</dbReference>